<dbReference type="InterPro" id="IPR007138">
    <property type="entry name" value="ABM_dom"/>
</dbReference>
<feature type="domain" description="ABM" evidence="1">
    <location>
        <begin position="2"/>
        <end position="91"/>
    </location>
</feature>
<dbReference type="PANTHER" id="PTHR33336:SF15">
    <property type="entry name" value="ABM DOMAIN-CONTAINING PROTEIN"/>
    <property type="match status" value="1"/>
</dbReference>
<dbReference type="Gene3D" id="3.30.70.100">
    <property type="match status" value="1"/>
</dbReference>
<dbReference type="AlphaFoldDB" id="A0A375HZ54"/>
<evidence type="ECO:0000259" key="1">
    <source>
        <dbReference type="PROSITE" id="PS51725"/>
    </source>
</evidence>
<reference evidence="3" key="1">
    <citation type="submission" date="2018-02" db="EMBL/GenBank/DDBJ databases">
        <authorList>
            <person name="Hornung B."/>
        </authorList>
    </citation>
    <scope>NUCLEOTIDE SEQUENCE [LARGE SCALE GENOMIC DNA]</scope>
</reference>
<organism evidence="2 3">
    <name type="scientific">Propionibacterium ruminifibrarum</name>
    <dbReference type="NCBI Taxonomy" id="1962131"/>
    <lineage>
        <taxon>Bacteria</taxon>
        <taxon>Bacillati</taxon>
        <taxon>Actinomycetota</taxon>
        <taxon>Actinomycetes</taxon>
        <taxon>Propionibacteriales</taxon>
        <taxon>Propionibacteriaceae</taxon>
        <taxon>Propionibacterium</taxon>
    </lineage>
</organism>
<evidence type="ECO:0000313" key="2">
    <source>
        <dbReference type="EMBL" id="SPF67614.1"/>
    </source>
</evidence>
<proteinExistence type="predicted"/>
<dbReference type="InterPro" id="IPR050744">
    <property type="entry name" value="AI-2_Isomerase_LsrG"/>
</dbReference>
<keyword evidence="2" id="KW-0503">Monooxygenase</keyword>
<dbReference type="EMBL" id="OMOH01000002">
    <property type="protein sequence ID" value="SPF67614.1"/>
    <property type="molecule type" value="Genomic_DNA"/>
</dbReference>
<dbReference type="OrthoDB" id="5080511at2"/>
<dbReference type="SUPFAM" id="SSF54909">
    <property type="entry name" value="Dimeric alpha+beta barrel"/>
    <property type="match status" value="1"/>
</dbReference>
<dbReference type="Proteomes" id="UP000265962">
    <property type="component" value="Unassembled WGS sequence"/>
</dbReference>
<accession>A0A375HZ54</accession>
<keyword evidence="3" id="KW-1185">Reference proteome</keyword>
<dbReference type="RefSeq" id="WP_119714821.1">
    <property type="nucleotide sequence ID" value="NZ_OMOH01000002.1"/>
</dbReference>
<dbReference type="PROSITE" id="PS51725">
    <property type="entry name" value="ABM"/>
    <property type="match status" value="1"/>
</dbReference>
<sequence length="96" mass="10630">MIKIIATMSVKAENSEDFKAIAKELVAKSAAEEGNISYSLNVSQNDPSCFAIVEFWKDQAAIDFHNATEHFTTLLPKLAELCDGEVGIEQFDTIEF</sequence>
<gene>
    <name evidence="2" type="ORF">PROPJV5_0571</name>
</gene>
<evidence type="ECO:0000313" key="3">
    <source>
        <dbReference type="Proteomes" id="UP000265962"/>
    </source>
</evidence>
<name>A0A375HZ54_9ACTN</name>
<dbReference type="GO" id="GO:0004497">
    <property type="term" value="F:monooxygenase activity"/>
    <property type="evidence" value="ECO:0007669"/>
    <property type="project" value="UniProtKB-KW"/>
</dbReference>
<dbReference type="Pfam" id="PF03992">
    <property type="entry name" value="ABM"/>
    <property type="match status" value="1"/>
</dbReference>
<keyword evidence="2" id="KW-0560">Oxidoreductase</keyword>
<dbReference type="PANTHER" id="PTHR33336">
    <property type="entry name" value="QUINOL MONOOXYGENASE YGIN-RELATED"/>
    <property type="match status" value="1"/>
</dbReference>
<dbReference type="InterPro" id="IPR011008">
    <property type="entry name" value="Dimeric_a/b-barrel"/>
</dbReference>
<protein>
    <submittedName>
        <fullName evidence="2">Antibiotic biosynthesis monooxygenase domain</fullName>
    </submittedName>
</protein>